<comment type="subcellular location">
    <subcellularLocation>
        <location evidence="5 6">Cytoplasm</location>
    </subcellularLocation>
</comment>
<keyword evidence="4 5" id="KW-0269">Exonuclease</keyword>
<evidence type="ECO:0000259" key="8">
    <source>
        <dbReference type="Pfam" id="PF13742"/>
    </source>
</evidence>
<keyword evidence="3 5" id="KW-0378">Hydrolase</keyword>
<sequence length="475" mass="50691">MADPFAVPGFERARAPGSGPALPARPSAWSVSALLLAAGDALAARFGAVTVRGELSGSTRASSGHCYFTLKDASGGAGALRCAMFKRAAALSNVPLQDGLQVELRGRLAVYEARGELQMVVESMQRLGAGQLYEEFLRLRARLAAEGLFDAQRKRPLPPFVRTVGVVTSTAGAALHDVVATLARRAPHVQVIVYPSLVQGAEAPAALVAALAQVERRDEVDVVLVCRGGGSLEDLWAFNDERVVRALDGMSRPVVSGVGHETDVTLVDLVADLRAATPTAAAESVAVERAVVLDALTASARRLSARVEQRLQAHAQRLDTAAARLARPAQALGAWRQRLQRLESRHAAALRARWQALARAQEALGARLARAGERVVNARRERHQSLGARFVRAAERTLARHGDTLRRHEQALANLDPQRVLERGYTLLESRDGRALVSAGALQPGQDVVAVLHDGRADLRVEQVLVDAEGGVSGE</sequence>
<evidence type="ECO:0000313" key="10">
    <source>
        <dbReference type="Proteomes" id="UP001139353"/>
    </source>
</evidence>
<dbReference type="PANTHER" id="PTHR30008">
    <property type="entry name" value="EXODEOXYRIBONUCLEASE 7 LARGE SUBUNIT"/>
    <property type="match status" value="1"/>
</dbReference>
<dbReference type="Pfam" id="PF13742">
    <property type="entry name" value="tRNA_anti_2"/>
    <property type="match status" value="1"/>
</dbReference>
<dbReference type="GO" id="GO:0005737">
    <property type="term" value="C:cytoplasm"/>
    <property type="evidence" value="ECO:0007669"/>
    <property type="project" value="UniProtKB-SubCell"/>
</dbReference>
<dbReference type="RefSeq" id="WP_275682496.1">
    <property type="nucleotide sequence ID" value="NZ_JAJLJH010000002.1"/>
</dbReference>
<dbReference type="PANTHER" id="PTHR30008:SF0">
    <property type="entry name" value="EXODEOXYRIBONUCLEASE 7 LARGE SUBUNIT"/>
    <property type="match status" value="1"/>
</dbReference>
<dbReference type="GO" id="GO:0008855">
    <property type="term" value="F:exodeoxyribonuclease VII activity"/>
    <property type="evidence" value="ECO:0007669"/>
    <property type="project" value="UniProtKB-UniRule"/>
</dbReference>
<dbReference type="HAMAP" id="MF_00378">
    <property type="entry name" value="Exonuc_7_L"/>
    <property type="match status" value="1"/>
</dbReference>
<evidence type="ECO:0000259" key="7">
    <source>
        <dbReference type="Pfam" id="PF02601"/>
    </source>
</evidence>
<evidence type="ECO:0000256" key="4">
    <source>
        <dbReference type="ARBA" id="ARBA00022839"/>
    </source>
</evidence>
<comment type="function">
    <text evidence="5">Bidirectionally degrades single-stranded DNA into large acid-insoluble oligonucleotides, which are then degraded further into small acid-soluble oligonucleotides.</text>
</comment>
<dbReference type="Proteomes" id="UP001139353">
    <property type="component" value="Unassembled WGS sequence"/>
</dbReference>
<dbReference type="NCBIfam" id="TIGR00237">
    <property type="entry name" value="xseA"/>
    <property type="match status" value="1"/>
</dbReference>
<gene>
    <name evidence="5 9" type="primary">xseA</name>
    <name evidence="9" type="ORF">LPC04_12215</name>
</gene>
<keyword evidence="10" id="KW-1185">Reference proteome</keyword>
<comment type="caution">
    <text evidence="9">The sequence shown here is derived from an EMBL/GenBank/DDBJ whole genome shotgun (WGS) entry which is preliminary data.</text>
</comment>
<evidence type="ECO:0000256" key="5">
    <source>
        <dbReference type="HAMAP-Rule" id="MF_00378"/>
    </source>
</evidence>
<name>A0A9X1YIR2_9BURK</name>
<evidence type="ECO:0000256" key="3">
    <source>
        <dbReference type="ARBA" id="ARBA00022801"/>
    </source>
</evidence>
<comment type="subunit">
    <text evidence="5">Heterooligomer composed of large and small subunits.</text>
</comment>
<proteinExistence type="inferred from homology"/>
<keyword evidence="2 5" id="KW-0540">Nuclease</keyword>
<evidence type="ECO:0000256" key="1">
    <source>
        <dbReference type="ARBA" id="ARBA00022490"/>
    </source>
</evidence>
<dbReference type="CDD" id="cd04489">
    <property type="entry name" value="ExoVII_LU_OBF"/>
    <property type="match status" value="1"/>
</dbReference>
<comment type="catalytic activity">
    <reaction evidence="5 6">
        <text>Exonucleolytic cleavage in either 5'- to 3'- or 3'- to 5'-direction to yield nucleoside 5'-phosphates.</text>
        <dbReference type="EC" id="3.1.11.6"/>
    </reaction>
</comment>
<evidence type="ECO:0000256" key="6">
    <source>
        <dbReference type="RuleBase" id="RU004355"/>
    </source>
</evidence>
<dbReference type="GO" id="GO:0009318">
    <property type="term" value="C:exodeoxyribonuclease VII complex"/>
    <property type="evidence" value="ECO:0007669"/>
    <property type="project" value="UniProtKB-UniRule"/>
</dbReference>
<dbReference type="InterPro" id="IPR020579">
    <property type="entry name" value="Exonuc_VII_lsu_C"/>
</dbReference>
<dbReference type="InterPro" id="IPR025824">
    <property type="entry name" value="OB-fold_nuc-bd_dom"/>
</dbReference>
<evidence type="ECO:0000256" key="2">
    <source>
        <dbReference type="ARBA" id="ARBA00022722"/>
    </source>
</evidence>
<evidence type="ECO:0000313" key="9">
    <source>
        <dbReference type="EMBL" id="MCK9686472.1"/>
    </source>
</evidence>
<dbReference type="AlphaFoldDB" id="A0A9X1YIR2"/>
<accession>A0A9X1YIR2</accession>
<dbReference type="InterPro" id="IPR003753">
    <property type="entry name" value="Exonuc_VII_L"/>
</dbReference>
<reference evidence="9" key="1">
    <citation type="submission" date="2021-11" db="EMBL/GenBank/DDBJ databases">
        <title>BS-T2-15 a new species belonging to the Comamonadaceae family isolated from the soil of a French oak forest.</title>
        <authorList>
            <person name="Mieszkin S."/>
            <person name="Alain K."/>
        </authorList>
    </citation>
    <scope>NUCLEOTIDE SEQUENCE</scope>
    <source>
        <strain evidence="9">BS-T2-15</strain>
    </source>
</reference>
<dbReference type="EC" id="3.1.11.6" evidence="5"/>
<dbReference type="GO" id="GO:0003676">
    <property type="term" value="F:nucleic acid binding"/>
    <property type="evidence" value="ECO:0007669"/>
    <property type="project" value="InterPro"/>
</dbReference>
<dbReference type="EMBL" id="JAJLJH010000002">
    <property type="protein sequence ID" value="MCK9686472.1"/>
    <property type="molecule type" value="Genomic_DNA"/>
</dbReference>
<protein>
    <recommendedName>
        <fullName evidence="5">Exodeoxyribonuclease 7 large subunit</fullName>
        <ecNumber evidence="5">3.1.11.6</ecNumber>
    </recommendedName>
    <alternativeName>
        <fullName evidence="5">Exodeoxyribonuclease VII large subunit</fullName>
        <shortName evidence="5">Exonuclease VII large subunit</shortName>
    </alternativeName>
</protein>
<comment type="similarity">
    <text evidence="5 6">Belongs to the XseA family.</text>
</comment>
<feature type="domain" description="Exonuclease VII large subunit C-terminal" evidence="7">
    <location>
        <begin position="148"/>
        <end position="459"/>
    </location>
</feature>
<dbReference type="Pfam" id="PF02601">
    <property type="entry name" value="Exonuc_VII_L"/>
    <property type="match status" value="1"/>
</dbReference>
<feature type="domain" description="OB-fold nucleic acid binding" evidence="8">
    <location>
        <begin position="29"/>
        <end position="125"/>
    </location>
</feature>
<dbReference type="GO" id="GO:0006308">
    <property type="term" value="P:DNA catabolic process"/>
    <property type="evidence" value="ECO:0007669"/>
    <property type="project" value="UniProtKB-UniRule"/>
</dbReference>
<organism evidence="9 10">
    <name type="scientific">Scleromatobacter humisilvae</name>
    <dbReference type="NCBI Taxonomy" id="2897159"/>
    <lineage>
        <taxon>Bacteria</taxon>
        <taxon>Pseudomonadati</taxon>
        <taxon>Pseudomonadota</taxon>
        <taxon>Betaproteobacteria</taxon>
        <taxon>Burkholderiales</taxon>
        <taxon>Sphaerotilaceae</taxon>
        <taxon>Scleromatobacter</taxon>
    </lineage>
</organism>
<keyword evidence="1 5" id="KW-0963">Cytoplasm</keyword>